<comment type="similarity">
    <text evidence="7">Belongs to the class-I aminoacyl-tRNA synthetase family.</text>
</comment>
<dbReference type="PANTHER" id="PTHR11766">
    <property type="entry name" value="TYROSYL-TRNA SYNTHETASE"/>
    <property type="match status" value="1"/>
</dbReference>
<protein>
    <submittedName>
        <fullName evidence="9">Tyrosine--tRNA ligase</fullName>
        <ecNumber evidence="9">6.1.1.1</ecNumber>
    </submittedName>
</protein>
<dbReference type="SMART" id="SM00363">
    <property type="entry name" value="S4"/>
    <property type="match status" value="1"/>
</dbReference>
<reference evidence="9 10" key="1">
    <citation type="journal article" date="2020" name="J Geophys Res Biogeosci">
        <title>Magnetotaxis as an Adaptation to Enable Bacterial Shuttling of Microbial Sulfur and Sulfur Cycling Across Aquatic Oxic#Anoxic Interfaces.</title>
        <authorList>
            <person name="Li J."/>
            <person name="Liu P."/>
            <person name="Wang J."/>
            <person name="Roberts A.P."/>
            <person name="Pan Y."/>
        </authorList>
    </citation>
    <scope>NUCLEOTIDE SEQUENCE [LARGE SCALE GENOMIC DNA]</scope>
    <source>
        <strain evidence="9 10">MYR-1_YQ</strain>
    </source>
</reference>
<dbReference type="CDD" id="cd00165">
    <property type="entry name" value="S4"/>
    <property type="match status" value="1"/>
</dbReference>
<dbReference type="EC" id="6.1.1.1" evidence="9"/>
<dbReference type="Gene3D" id="1.10.240.10">
    <property type="entry name" value="Tyrosyl-Transfer RNA Synthetase"/>
    <property type="match status" value="1"/>
</dbReference>
<feature type="non-terminal residue" evidence="9">
    <location>
        <position position="1"/>
    </location>
</feature>
<feature type="domain" description="RNA-binding S4" evidence="8">
    <location>
        <begin position="99"/>
        <end position="158"/>
    </location>
</feature>
<dbReference type="InterPro" id="IPR002305">
    <property type="entry name" value="aa-tRNA-synth_Ic"/>
</dbReference>
<evidence type="ECO:0000313" key="10">
    <source>
        <dbReference type="Proteomes" id="UP001196980"/>
    </source>
</evidence>
<dbReference type="GO" id="GO:0004831">
    <property type="term" value="F:tyrosine-tRNA ligase activity"/>
    <property type="evidence" value="ECO:0007669"/>
    <property type="project" value="UniProtKB-EC"/>
</dbReference>
<accession>A0ABS6S251</accession>
<keyword evidence="6" id="KW-0694">RNA-binding</keyword>
<gene>
    <name evidence="9" type="ORF">HWQ67_15110</name>
</gene>
<organism evidence="9 10">
    <name type="scientific">Candidatus Magnetobacterium casense</name>
    <dbReference type="NCBI Taxonomy" id="1455061"/>
    <lineage>
        <taxon>Bacteria</taxon>
        <taxon>Pseudomonadati</taxon>
        <taxon>Nitrospirota</taxon>
        <taxon>Thermodesulfovibrionia</taxon>
        <taxon>Thermodesulfovibrionales</taxon>
        <taxon>Candidatus Magnetobacteriaceae</taxon>
        <taxon>Candidatus Magnetobacterium</taxon>
    </lineage>
</organism>
<dbReference type="SUPFAM" id="SSF52374">
    <property type="entry name" value="Nucleotidylyl transferase"/>
    <property type="match status" value="1"/>
</dbReference>
<evidence type="ECO:0000256" key="4">
    <source>
        <dbReference type="ARBA" id="ARBA00022917"/>
    </source>
</evidence>
<evidence type="ECO:0000259" key="8">
    <source>
        <dbReference type="SMART" id="SM00363"/>
    </source>
</evidence>
<evidence type="ECO:0000256" key="3">
    <source>
        <dbReference type="ARBA" id="ARBA00022840"/>
    </source>
</evidence>
<dbReference type="Gene3D" id="3.10.290.10">
    <property type="entry name" value="RNA-binding S4 domain"/>
    <property type="match status" value="1"/>
</dbReference>
<dbReference type="InterPro" id="IPR024088">
    <property type="entry name" value="Tyr-tRNA-ligase_bac-type"/>
</dbReference>
<dbReference type="Pfam" id="PF00579">
    <property type="entry name" value="tRNA-synt_1b"/>
    <property type="match status" value="1"/>
</dbReference>
<evidence type="ECO:0000256" key="1">
    <source>
        <dbReference type="ARBA" id="ARBA00022598"/>
    </source>
</evidence>
<evidence type="ECO:0000256" key="5">
    <source>
        <dbReference type="ARBA" id="ARBA00023146"/>
    </source>
</evidence>
<keyword evidence="5 7" id="KW-0030">Aminoacyl-tRNA synthetase</keyword>
<keyword evidence="10" id="KW-1185">Reference proteome</keyword>
<dbReference type="Proteomes" id="UP001196980">
    <property type="component" value="Unassembled WGS sequence"/>
</dbReference>
<dbReference type="SUPFAM" id="SSF55174">
    <property type="entry name" value="Alpha-L RNA-binding motif"/>
    <property type="match status" value="1"/>
</dbReference>
<name>A0ABS6S251_9BACT</name>
<evidence type="ECO:0000256" key="2">
    <source>
        <dbReference type="ARBA" id="ARBA00022741"/>
    </source>
</evidence>
<dbReference type="PANTHER" id="PTHR11766:SF1">
    <property type="entry name" value="TYROSINE--TRNA LIGASE"/>
    <property type="match status" value="1"/>
</dbReference>
<dbReference type="InterPro" id="IPR002942">
    <property type="entry name" value="S4_RNA-bd"/>
</dbReference>
<evidence type="ECO:0000256" key="6">
    <source>
        <dbReference type="PROSITE-ProRule" id="PRU00182"/>
    </source>
</evidence>
<keyword evidence="3 7" id="KW-0067">ATP-binding</keyword>
<dbReference type="Pfam" id="PF01479">
    <property type="entry name" value="S4"/>
    <property type="match status" value="1"/>
</dbReference>
<comment type="caution">
    <text evidence="9">The sequence shown here is derived from an EMBL/GenBank/DDBJ whole genome shotgun (WGS) entry which is preliminary data.</text>
</comment>
<dbReference type="EMBL" id="JABXWD010000379">
    <property type="protein sequence ID" value="MBV6342914.1"/>
    <property type="molecule type" value="Genomic_DNA"/>
</dbReference>
<proteinExistence type="inferred from homology"/>
<dbReference type="RefSeq" id="WP_255317313.1">
    <property type="nucleotide sequence ID" value="NZ_JABXWD010000379.1"/>
</dbReference>
<keyword evidence="1 7" id="KW-0436">Ligase</keyword>
<evidence type="ECO:0000256" key="7">
    <source>
        <dbReference type="RuleBase" id="RU363036"/>
    </source>
</evidence>
<dbReference type="InterPro" id="IPR036986">
    <property type="entry name" value="S4_RNA-bd_sf"/>
</dbReference>
<sequence>PAKEIYGKLMSTTDELMLRYYELLSHISVEELNALKAGIADGSVHPKKAKEALAIELTARYHSMNEAQRVQQEFDQVFKSRQLPDEIEQRSIPWSAQQMWVPQIMKDAGLVTSTGEAMRLIKQGGVLIDDAKVTDTKATLPQGQYVFKVGKRKFLKISPK</sequence>
<keyword evidence="4 7" id="KW-0648">Protein biosynthesis</keyword>
<evidence type="ECO:0000313" key="9">
    <source>
        <dbReference type="EMBL" id="MBV6342914.1"/>
    </source>
</evidence>
<keyword evidence="2 7" id="KW-0547">Nucleotide-binding</keyword>
<dbReference type="PROSITE" id="PS50889">
    <property type="entry name" value="S4"/>
    <property type="match status" value="1"/>
</dbReference>